<dbReference type="RefSeq" id="WP_121460570.1">
    <property type="nucleotide sequence ID" value="NZ_RBXB01000001.1"/>
</dbReference>
<protein>
    <submittedName>
        <fullName evidence="2">Uncharacterized protein</fullName>
    </submittedName>
</protein>
<organism evidence="2 3">
    <name type="scientific">Chryseobacterium defluvii</name>
    <dbReference type="NCBI Taxonomy" id="160396"/>
    <lineage>
        <taxon>Bacteria</taxon>
        <taxon>Pseudomonadati</taxon>
        <taxon>Bacteroidota</taxon>
        <taxon>Flavobacteriia</taxon>
        <taxon>Flavobacteriales</taxon>
        <taxon>Weeksellaceae</taxon>
        <taxon>Chryseobacterium group</taxon>
        <taxon>Chryseobacterium</taxon>
    </lineage>
</organism>
<dbReference type="Proteomes" id="UP000272428">
    <property type="component" value="Unassembled WGS sequence"/>
</dbReference>
<reference evidence="2 3" key="1">
    <citation type="submission" date="2018-10" db="EMBL/GenBank/DDBJ databases">
        <title>Genomic Encyclopedia of Archaeal and Bacterial Type Strains, Phase II (KMG-II): from individual species to whole genera.</title>
        <authorList>
            <person name="Goeker M."/>
        </authorList>
    </citation>
    <scope>NUCLEOTIDE SEQUENCE [LARGE SCALE GENOMIC DNA]</scope>
    <source>
        <strain evidence="2 3">DSM 14219</strain>
    </source>
</reference>
<name>A0A495SQL6_9FLAO</name>
<dbReference type="OrthoDB" id="1264899at2"/>
<gene>
    <name evidence="2" type="ORF">BCF58_0897</name>
</gene>
<comment type="caution">
    <text evidence="2">The sequence shown here is derived from an EMBL/GenBank/DDBJ whole genome shotgun (WGS) entry which is preliminary data.</text>
</comment>
<dbReference type="EMBL" id="RBXB01000001">
    <property type="protein sequence ID" value="RKT01674.1"/>
    <property type="molecule type" value="Genomic_DNA"/>
</dbReference>
<keyword evidence="1" id="KW-0732">Signal</keyword>
<accession>A0A495SQL6</accession>
<evidence type="ECO:0000256" key="1">
    <source>
        <dbReference type="SAM" id="SignalP"/>
    </source>
</evidence>
<keyword evidence="3" id="KW-1185">Reference proteome</keyword>
<sequence>MKKLLISTLLLLGLSMHVSAQKHPPRPPEPPVPSRSEMINIKSRELDKKYQAEKKMISKHPLLSKKMKQEQIRTLTERYKREKRALRNLP</sequence>
<proteinExistence type="predicted"/>
<dbReference type="AlphaFoldDB" id="A0A495SQL6"/>
<feature type="chain" id="PRO_5019743644" evidence="1">
    <location>
        <begin position="21"/>
        <end position="90"/>
    </location>
</feature>
<evidence type="ECO:0000313" key="3">
    <source>
        <dbReference type="Proteomes" id="UP000272428"/>
    </source>
</evidence>
<feature type="signal peptide" evidence="1">
    <location>
        <begin position="1"/>
        <end position="20"/>
    </location>
</feature>
<evidence type="ECO:0000313" key="2">
    <source>
        <dbReference type="EMBL" id="RKT01674.1"/>
    </source>
</evidence>